<gene>
    <name evidence="1" type="ORF">UFOVP724_81</name>
</gene>
<accession>A0A6J5NMQ6</accession>
<proteinExistence type="predicted"/>
<dbReference type="SUPFAM" id="SSF101738">
    <property type="entry name" value="SspB-like"/>
    <property type="match status" value="1"/>
</dbReference>
<reference evidence="1" key="1">
    <citation type="submission" date="2020-04" db="EMBL/GenBank/DDBJ databases">
        <authorList>
            <person name="Chiriac C."/>
            <person name="Salcher M."/>
            <person name="Ghai R."/>
            <person name="Kavagutti S V."/>
        </authorList>
    </citation>
    <scope>NUCLEOTIDE SEQUENCE</scope>
</reference>
<dbReference type="EMBL" id="LR796696">
    <property type="protein sequence ID" value="CAB4160123.1"/>
    <property type="molecule type" value="Genomic_DNA"/>
</dbReference>
<protein>
    <submittedName>
        <fullName evidence="1">Stringent starvation protein B</fullName>
    </submittedName>
</protein>
<evidence type="ECO:0000313" key="1">
    <source>
        <dbReference type="EMBL" id="CAB4160123.1"/>
    </source>
</evidence>
<sequence>MSIINVKELLENYLAEGKILIAVNSYVEGVVLPEHLMNSIQVKLNLSYHFATSIFEINEEEVRIDLSFSGSRFLCVMPLTSIYYVAMAEDPLNGVEVIDNMPIELLELSYQLEMQTEKYKETDENEINFLEFLPKEKFDEVSDDKSVNLSKKEFREKSFDEFMRLVSDYEIQEKLREISSKMHSSRRDDNALLDNEINFTDYVNNLKNQKQ</sequence>
<organism evidence="1">
    <name type="scientific">uncultured Caudovirales phage</name>
    <dbReference type="NCBI Taxonomy" id="2100421"/>
    <lineage>
        <taxon>Viruses</taxon>
        <taxon>Duplodnaviria</taxon>
        <taxon>Heunggongvirae</taxon>
        <taxon>Uroviricota</taxon>
        <taxon>Caudoviricetes</taxon>
        <taxon>Peduoviridae</taxon>
        <taxon>Maltschvirus</taxon>
        <taxon>Maltschvirus maltsch</taxon>
    </lineage>
</organism>
<name>A0A6J5NMQ6_9CAUD</name>
<dbReference type="Gene3D" id="2.30.30.220">
    <property type="entry name" value="SspB-like"/>
    <property type="match status" value="1"/>
</dbReference>
<dbReference type="InterPro" id="IPR036760">
    <property type="entry name" value="SspB-like_sf"/>
</dbReference>